<name>A0A2N0AJS8_9LEPT</name>
<dbReference type="Proteomes" id="UP000232145">
    <property type="component" value="Unassembled WGS sequence"/>
</dbReference>
<keyword evidence="1" id="KW-1133">Transmembrane helix</keyword>
<keyword evidence="3" id="KW-1185">Reference proteome</keyword>
<dbReference type="EMBL" id="NPDX01000002">
    <property type="protein sequence ID" value="PJZ84556.1"/>
    <property type="molecule type" value="Genomic_DNA"/>
</dbReference>
<evidence type="ECO:0000256" key="1">
    <source>
        <dbReference type="SAM" id="Phobius"/>
    </source>
</evidence>
<reference evidence="2 3" key="1">
    <citation type="submission" date="2017-07" db="EMBL/GenBank/DDBJ databases">
        <title>Leptospira spp. isolated from tropical soils.</title>
        <authorList>
            <person name="Thibeaux R."/>
            <person name="Iraola G."/>
            <person name="Ferres I."/>
            <person name="Bierque E."/>
            <person name="Girault D."/>
            <person name="Soupe-Gilbert M.-E."/>
            <person name="Picardeau M."/>
            <person name="Goarant C."/>
        </authorList>
    </citation>
    <scope>NUCLEOTIDE SEQUENCE [LARGE SCALE GENOMIC DNA]</scope>
    <source>
        <strain evidence="2 3">FH2-B-A1</strain>
    </source>
</reference>
<feature type="transmembrane region" description="Helical" evidence="1">
    <location>
        <begin position="102"/>
        <end position="120"/>
    </location>
</feature>
<keyword evidence="1" id="KW-0812">Transmembrane</keyword>
<dbReference type="RefSeq" id="WP_100743960.1">
    <property type="nucleotide sequence ID" value="NZ_NPDW01000002.1"/>
</dbReference>
<feature type="transmembrane region" description="Helical" evidence="1">
    <location>
        <begin position="41"/>
        <end position="62"/>
    </location>
</feature>
<organism evidence="2 3">
    <name type="scientific">Leptospira harrisiae</name>
    <dbReference type="NCBI Taxonomy" id="2023189"/>
    <lineage>
        <taxon>Bacteria</taxon>
        <taxon>Pseudomonadati</taxon>
        <taxon>Spirochaetota</taxon>
        <taxon>Spirochaetia</taxon>
        <taxon>Leptospirales</taxon>
        <taxon>Leptospiraceae</taxon>
        <taxon>Leptospira</taxon>
    </lineage>
</organism>
<evidence type="ECO:0000313" key="3">
    <source>
        <dbReference type="Proteomes" id="UP000232145"/>
    </source>
</evidence>
<dbReference type="AlphaFoldDB" id="A0A2N0AJS8"/>
<protein>
    <submittedName>
        <fullName evidence="2">Uncharacterized protein</fullName>
    </submittedName>
</protein>
<sequence>MSYEAYKLIHIFGMYLLFLSLGGITLYTINGGKKSENKFKAAAAIFHGVGLLLLIVAGFGLMKFRGISHSALPVWVILKIVIWLAFGGLLAMASKKEKFAKILWFVFPILGLFAAYLAFYQPF</sequence>
<dbReference type="OrthoDB" id="5517151at2"/>
<gene>
    <name evidence="2" type="ORF">CH364_11120</name>
</gene>
<comment type="caution">
    <text evidence="2">The sequence shown here is derived from an EMBL/GenBank/DDBJ whole genome shotgun (WGS) entry which is preliminary data.</text>
</comment>
<accession>A0A2N0AJS8</accession>
<feature type="transmembrane region" description="Helical" evidence="1">
    <location>
        <begin position="6"/>
        <end position="29"/>
    </location>
</feature>
<feature type="transmembrane region" description="Helical" evidence="1">
    <location>
        <begin position="74"/>
        <end position="93"/>
    </location>
</feature>
<keyword evidence="1" id="KW-0472">Membrane</keyword>
<proteinExistence type="predicted"/>
<evidence type="ECO:0000313" key="2">
    <source>
        <dbReference type="EMBL" id="PJZ84556.1"/>
    </source>
</evidence>